<dbReference type="EnsemblMetazoa" id="ASIC021121-RA">
    <property type="protein sequence ID" value="ASIC021121-PA"/>
    <property type="gene ID" value="ASIC021121"/>
</dbReference>
<evidence type="ECO:0000313" key="3">
    <source>
        <dbReference type="EnsemblMetazoa" id="ASIC021121-PA"/>
    </source>
</evidence>
<feature type="region of interest" description="Disordered" evidence="1">
    <location>
        <begin position="17"/>
        <end position="52"/>
    </location>
</feature>
<accession>A0A084WRK5</accession>
<keyword evidence="4" id="KW-1185">Reference proteome</keyword>
<evidence type="ECO:0000313" key="4">
    <source>
        <dbReference type="Proteomes" id="UP000030765"/>
    </source>
</evidence>
<reference evidence="3" key="2">
    <citation type="submission" date="2020-05" db="UniProtKB">
        <authorList>
            <consortium name="EnsemblMetazoa"/>
        </authorList>
    </citation>
    <scope>IDENTIFICATION</scope>
</reference>
<gene>
    <name evidence="2" type="ORF">ZHAS_00021121</name>
</gene>
<sequence>MNVLRCATPPMDALVFPSAPNHRPTPLENWSAMGTELPEGGSAGSYPPSIAPPSPGGIRAKVIYVRVRSALDSIIALPHVQGFSDVLQGLL</sequence>
<evidence type="ECO:0000256" key="1">
    <source>
        <dbReference type="SAM" id="MobiDB-lite"/>
    </source>
</evidence>
<name>A0A084WRK5_ANOSI</name>
<dbReference type="EMBL" id="KE525406">
    <property type="protein sequence ID" value="KFB52849.1"/>
    <property type="molecule type" value="Genomic_DNA"/>
</dbReference>
<dbReference type="AlphaFoldDB" id="A0A084WRK5"/>
<organism evidence="2">
    <name type="scientific">Anopheles sinensis</name>
    <name type="common">Mosquito</name>
    <dbReference type="NCBI Taxonomy" id="74873"/>
    <lineage>
        <taxon>Eukaryota</taxon>
        <taxon>Metazoa</taxon>
        <taxon>Ecdysozoa</taxon>
        <taxon>Arthropoda</taxon>
        <taxon>Hexapoda</taxon>
        <taxon>Insecta</taxon>
        <taxon>Pterygota</taxon>
        <taxon>Neoptera</taxon>
        <taxon>Endopterygota</taxon>
        <taxon>Diptera</taxon>
        <taxon>Nematocera</taxon>
        <taxon>Culicoidea</taxon>
        <taxon>Culicidae</taxon>
        <taxon>Anophelinae</taxon>
        <taxon>Anopheles</taxon>
    </lineage>
</organism>
<dbReference type="EMBL" id="ATLV01026125">
    <property type="status" value="NOT_ANNOTATED_CDS"/>
    <property type="molecule type" value="Genomic_DNA"/>
</dbReference>
<proteinExistence type="predicted"/>
<dbReference type="Proteomes" id="UP000030765">
    <property type="component" value="Unassembled WGS sequence"/>
</dbReference>
<evidence type="ECO:0000313" key="2">
    <source>
        <dbReference type="EMBL" id="KFB52849.1"/>
    </source>
</evidence>
<reference evidence="2 4" key="1">
    <citation type="journal article" date="2014" name="BMC Genomics">
        <title>Genome sequence of Anopheles sinensis provides insight into genetics basis of mosquito competence for malaria parasites.</title>
        <authorList>
            <person name="Zhou D."/>
            <person name="Zhang D."/>
            <person name="Ding G."/>
            <person name="Shi L."/>
            <person name="Hou Q."/>
            <person name="Ye Y."/>
            <person name="Xu Y."/>
            <person name="Zhou H."/>
            <person name="Xiong C."/>
            <person name="Li S."/>
            <person name="Yu J."/>
            <person name="Hong S."/>
            <person name="Yu X."/>
            <person name="Zou P."/>
            <person name="Chen C."/>
            <person name="Chang X."/>
            <person name="Wang W."/>
            <person name="Lv Y."/>
            <person name="Sun Y."/>
            <person name="Ma L."/>
            <person name="Shen B."/>
            <person name="Zhu C."/>
        </authorList>
    </citation>
    <scope>NUCLEOTIDE SEQUENCE [LARGE SCALE GENOMIC DNA]</scope>
</reference>
<dbReference type="VEuPathDB" id="VectorBase:ASIC021121"/>
<protein>
    <submittedName>
        <fullName evidence="2 3">Uncharacterized protein</fullName>
    </submittedName>
</protein>